<reference evidence="10 11" key="1">
    <citation type="journal article" date="2008" name="Appl. Environ. Microbiol.">
        <title>Genomic insights into Mn(II) oxidation by the marine alphaproteobacterium Aurantimonas sp. strain SI85-9A1.</title>
        <authorList>
            <person name="Dick G.J."/>
            <person name="Podell S."/>
            <person name="Johnson H.A."/>
            <person name="Rivera-Espinoza Y."/>
            <person name="Bernier-Latmani R."/>
            <person name="McCarthy J.K."/>
            <person name="Torpey J.W."/>
            <person name="Clement B.G."/>
            <person name="Gaasterland T."/>
            <person name="Tebo B.M."/>
        </authorList>
    </citation>
    <scope>NUCLEOTIDE SEQUENCE [LARGE SCALE GENOMIC DNA]</scope>
    <source>
        <strain evidence="10 11">SI85-9A1</strain>
    </source>
</reference>
<accession>Q1YJK7</accession>
<feature type="transmembrane region" description="Helical" evidence="9">
    <location>
        <begin position="12"/>
        <end position="34"/>
    </location>
</feature>
<dbReference type="InterPro" id="IPR001851">
    <property type="entry name" value="ABC_transp_permease"/>
</dbReference>
<proteinExistence type="inferred from homology"/>
<dbReference type="BioCyc" id="AURANTIMONAS:SI859A1_00992-MONOMER"/>
<evidence type="ECO:0000256" key="4">
    <source>
        <dbReference type="ARBA" id="ARBA00022692"/>
    </source>
</evidence>
<feature type="transmembrane region" description="Helical" evidence="9">
    <location>
        <begin position="67"/>
        <end position="91"/>
    </location>
</feature>
<evidence type="ECO:0000256" key="9">
    <source>
        <dbReference type="SAM" id="Phobius"/>
    </source>
</evidence>
<keyword evidence="6 9" id="KW-1133">Transmembrane helix</keyword>
<evidence type="ECO:0000256" key="3">
    <source>
        <dbReference type="ARBA" id="ARBA00022475"/>
    </source>
</evidence>
<dbReference type="GO" id="GO:0006865">
    <property type="term" value="P:amino acid transport"/>
    <property type="evidence" value="ECO:0007669"/>
    <property type="project" value="UniProtKB-KW"/>
</dbReference>
<feature type="transmembrane region" description="Helical" evidence="9">
    <location>
        <begin position="103"/>
        <end position="122"/>
    </location>
</feature>
<dbReference type="Proteomes" id="UP000000321">
    <property type="component" value="Unassembled WGS sequence"/>
</dbReference>
<comment type="caution">
    <text evidence="10">The sequence shown here is derived from an EMBL/GenBank/DDBJ whole genome shotgun (WGS) entry which is preliminary data.</text>
</comment>
<evidence type="ECO:0000256" key="1">
    <source>
        <dbReference type="ARBA" id="ARBA00004651"/>
    </source>
</evidence>
<keyword evidence="3" id="KW-1003">Cell membrane</keyword>
<dbReference type="InterPro" id="IPR043428">
    <property type="entry name" value="LivM-like"/>
</dbReference>
<feature type="transmembrane region" description="Helical" evidence="9">
    <location>
        <begin position="309"/>
        <end position="328"/>
    </location>
</feature>
<dbReference type="EMBL" id="AAPJ01000002">
    <property type="protein sequence ID" value="EAS50866.1"/>
    <property type="molecule type" value="Genomic_DNA"/>
</dbReference>
<keyword evidence="5" id="KW-0029">Amino-acid transport</keyword>
<feature type="transmembrane region" description="Helical" evidence="9">
    <location>
        <begin position="334"/>
        <end position="356"/>
    </location>
</feature>
<dbReference type="HOGENOM" id="CLU_028469_0_0_5"/>
<keyword evidence="2" id="KW-0813">Transport</keyword>
<dbReference type="RefSeq" id="WP_009208855.1">
    <property type="nucleotide sequence ID" value="NZ_BBWP01000022.1"/>
</dbReference>
<dbReference type="InterPro" id="IPR052157">
    <property type="entry name" value="BCAA_transport_permease"/>
</dbReference>
<dbReference type="AlphaFoldDB" id="Q1YJK7"/>
<keyword evidence="7 9" id="KW-0472">Membrane</keyword>
<comment type="subcellular location">
    <subcellularLocation>
        <location evidence="1">Cell membrane</location>
        <topology evidence="1">Multi-pass membrane protein</topology>
    </subcellularLocation>
</comment>
<feature type="transmembrane region" description="Helical" evidence="9">
    <location>
        <begin position="41"/>
        <end position="61"/>
    </location>
</feature>
<feature type="transmembrane region" description="Helical" evidence="9">
    <location>
        <begin position="194"/>
        <end position="214"/>
    </location>
</feature>
<feature type="transmembrane region" description="Helical" evidence="9">
    <location>
        <begin position="272"/>
        <end position="297"/>
    </location>
</feature>
<name>Q1YJK7_AURMS</name>
<evidence type="ECO:0000256" key="6">
    <source>
        <dbReference type="ARBA" id="ARBA00022989"/>
    </source>
</evidence>
<dbReference type="GO" id="GO:0015658">
    <property type="term" value="F:branched-chain amino acid transmembrane transporter activity"/>
    <property type="evidence" value="ECO:0007669"/>
    <property type="project" value="InterPro"/>
</dbReference>
<keyword evidence="11" id="KW-1185">Reference proteome</keyword>
<protein>
    <submittedName>
        <fullName evidence="10">Putative permease protein, branched-chain amino acid ABC-type transport system</fullName>
    </submittedName>
</protein>
<comment type="similarity">
    <text evidence="8">Belongs to the binding-protein-dependent transport system permease family. LivHM subfamily.</text>
</comment>
<feature type="transmembrane region" description="Helical" evidence="9">
    <location>
        <begin position="417"/>
        <end position="437"/>
    </location>
</feature>
<dbReference type="PANTHER" id="PTHR11795:SF442">
    <property type="entry name" value="ABC TRANSPORTER ATP-BINDING PROTEIN"/>
    <property type="match status" value="1"/>
</dbReference>
<evidence type="ECO:0000256" key="7">
    <source>
        <dbReference type="ARBA" id="ARBA00023136"/>
    </source>
</evidence>
<organism evidence="10 11">
    <name type="scientific">Aurantimonas manganoxydans (strain ATCC BAA-1229 / DSM 21871 / SI85-9A1)</name>
    <dbReference type="NCBI Taxonomy" id="287752"/>
    <lineage>
        <taxon>Bacteria</taxon>
        <taxon>Pseudomonadati</taxon>
        <taxon>Pseudomonadota</taxon>
        <taxon>Alphaproteobacteria</taxon>
        <taxon>Hyphomicrobiales</taxon>
        <taxon>Aurantimonadaceae</taxon>
        <taxon>Aurantimonas</taxon>
    </lineage>
</organism>
<dbReference type="Pfam" id="PF02653">
    <property type="entry name" value="BPD_transp_2"/>
    <property type="match status" value="2"/>
</dbReference>
<feature type="transmembrane region" description="Helical" evidence="9">
    <location>
        <begin position="551"/>
        <end position="573"/>
    </location>
</feature>
<feature type="transmembrane region" description="Helical" evidence="9">
    <location>
        <begin position="457"/>
        <end position="477"/>
    </location>
</feature>
<feature type="transmembrane region" description="Helical" evidence="9">
    <location>
        <begin position="511"/>
        <end position="531"/>
    </location>
</feature>
<dbReference type="CDD" id="cd06581">
    <property type="entry name" value="TM_PBP1_LivM_like"/>
    <property type="match status" value="1"/>
</dbReference>
<feature type="transmembrane region" description="Helical" evidence="9">
    <location>
        <begin position="148"/>
        <end position="167"/>
    </location>
</feature>
<feature type="transmembrane region" description="Helical" evidence="9">
    <location>
        <begin position="393"/>
        <end position="412"/>
    </location>
</feature>
<feature type="transmembrane region" description="Helical" evidence="9">
    <location>
        <begin position="585"/>
        <end position="606"/>
    </location>
</feature>
<gene>
    <name evidence="10" type="ORF">SI859A1_00992</name>
</gene>
<dbReference type="PANTHER" id="PTHR11795">
    <property type="entry name" value="BRANCHED-CHAIN AMINO ACID TRANSPORT SYSTEM PERMEASE PROTEIN LIVH"/>
    <property type="match status" value="1"/>
</dbReference>
<evidence type="ECO:0000256" key="5">
    <source>
        <dbReference type="ARBA" id="ARBA00022970"/>
    </source>
</evidence>
<evidence type="ECO:0000256" key="2">
    <source>
        <dbReference type="ARBA" id="ARBA00022448"/>
    </source>
</evidence>
<sequence>MLTTLGFVFAQLLAGLADASSLFLVAAGLSLIFGVTRIVNFAHGSLFMLGAYVAYSAVTWLPTGFLGFWGGMLAAAVAVALIGGLIEIVILRRLYASAELYQLVATFGVLLVIQDVALAIWGPEDLLAPRAPGLGGALRIFGEPVPQYDLLLIAAGPVVLAAVWLVLNRTRWGTLVRAATEDREMTGALGIDQARLFTTVFMLGAFLAGLAGALQTPREAVSLALDLDVVVEAFVIVVVGGLGSIGGAYAAAILIGVLNAFTLLWFPTLATVLPFLVMAAILVVRPYGLFGQAALVAPAPAERGATLRLPGRMVTILVVLAVAGFALLPLVESGFALILLTDFFVAALFAASLQFFMGLGGMISFGHAAFFGLGAYGAALAATALGLPMFAAMALGVATGGLGALVIGWFCVRLSGVYLAMLTLAGAQILWAVALQWQDVTGGDDGILGVWPDRFAASRTVYYLIALGLCAVGLLLIRRIAHAPFGYLLRATRDSPLRAEAIGLDVRGRQLAAFVIAGLFAALAGTVFVFAKGSVFPTILAVGQSVDALLMVLIGGVQALSGPIAGAAIFVGIEDWVGRLPYWRSIFGVIILAVCILAPQGIAGGLRSLAGLARRRAAAPSGAPA</sequence>
<evidence type="ECO:0000313" key="10">
    <source>
        <dbReference type="EMBL" id="EAS50866.1"/>
    </source>
</evidence>
<keyword evidence="4 9" id="KW-0812">Transmembrane</keyword>
<dbReference type="CDD" id="cd06582">
    <property type="entry name" value="TM_PBP1_LivH_like"/>
    <property type="match status" value="1"/>
</dbReference>
<dbReference type="GO" id="GO:0005886">
    <property type="term" value="C:plasma membrane"/>
    <property type="evidence" value="ECO:0007669"/>
    <property type="project" value="UniProtKB-SubCell"/>
</dbReference>
<evidence type="ECO:0000256" key="8">
    <source>
        <dbReference type="ARBA" id="ARBA00037998"/>
    </source>
</evidence>
<evidence type="ECO:0000313" key="11">
    <source>
        <dbReference type="Proteomes" id="UP000000321"/>
    </source>
</evidence>